<dbReference type="EMBL" id="JBGMDY010000011">
    <property type="protein sequence ID" value="KAL2317684.1"/>
    <property type="molecule type" value="Genomic_DNA"/>
</dbReference>
<comment type="caution">
    <text evidence="3">The sequence shown here is derived from an EMBL/GenBank/DDBJ whole genome shotgun (WGS) entry which is preliminary data.</text>
</comment>
<feature type="domain" description="VQ" evidence="2">
    <location>
        <begin position="36"/>
        <end position="54"/>
    </location>
</feature>
<dbReference type="InterPro" id="IPR039612">
    <property type="entry name" value="VQ_5/9/14"/>
</dbReference>
<reference evidence="3 4" key="1">
    <citation type="submission" date="2024-08" db="EMBL/GenBank/DDBJ databases">
        <title>Insights into the chromosomal genome structure of Flemingia macrophylla.</title>
        <authorList>
            <person name="Ding Y."/>
            <person name="Zhao Y."/>
            <person name="Bi W."/>
            <person name="Wu M."/>
            <person name="Zhao G."/>
            <person name="Gong Y."/>
            <person name="Li W."/>
            <person name="Zhang P."/>
        </authorList>
    </citation>
    <scope>NUCLEOTIDE SEQUENCE [LARGE SCALE GENOMIC DNA]</scope>
    <source>
        <strain evidence="3">DYQJB</strain>
        <tissue evidence="3">Leaf</tissue>
    </source>
</reference>
<protein>
    <recommendedName>
        <fullName evidence="2">VQ domain-containing protein</fullName>
    </recommendedName>
</protein>
<proteinExistence type="predicted"/>
<accession>A0ABD1L2E5</accession>
<dbReference type="PANTHER" id="PTHR33783:SF4">
    <property type="entry name" value="VQ MOTIF-CONTAINING PROTEIN 9"/>
    <property type="match status" value="1"/>
</dbReference>
<dbReference type="Pfam" id="PF05678">
    <property type="entry name" value="VQ"/>
    <property type="match status" value="1"/>
</dbReference>
<evidence type="ECO:0000313" key="4">
    <source>
        <dbReference type="Proteomes" id="UP001603857"/>
    </source>
</evidence>
<evidence type="ECO:0000256" key="1">
    <source>
        <dbReference type="SAM" id="MobiDB-lite"/>
    </source>
</evidence>
<dbReference type="InterPro" id="IPR008889">
    <property type="entry name" value="VQ"/>
</dbReference>
<dbReference type="Proteomes" id="UP001603857">
    <property type="component" value="Unassembled WGS sequence"/>
</dbReference>
<evidence type="ECO:0000259" key="2">
    <source>
        <dbReference type="Pfam" id="PF05678"/>
    </source>
</evidence>
<dbReference type="PANTHER" id="PTHR33783">
    <property type="entry name" value="PROTEIN HAIKU1"/>
    <property type="match status" value="1"/>
</dbReference>
<keyword evidence="4" id="KW-1185">Reference proteome</keyword>
<gene>
    <name evidence="3" type="ORF">Fmac_031560</name>
</gene>
<evidence type="ECO:0000313" key="3">
    <source>
        <dbReference type="EMBL" id="KAL2317684.1"/>
    </source>
</evidence>
<name>A0ABD1L2E5_9FABA</name>
<sequence length="146" mass="16549">MDEKKYEKQVKKVSNSISEEAAKHGFNKQENECEAQVYNISKKDFREMVQKLTGHTPPKPLPSSRLHRLRPPPLPQILRHRRPPPHAPPSPLPPFPSVHAESPVSTYMRFVRSSMEIPSSPVALADSACSMDPSFNFLSAHSYCYL</sequence>
<organism evidence="3 4">
    <name type="scientific">Flemingia macrophylla</name>
    <dbReference type="NCBI Taxonomy" id="520843"/>
    <lineage>
        <taxon>Eukaryota</taxon>
        <taxon>Viridiplantae</taxon>
        <taxon>Streptophyta</taxon>
        <taxon>Embryophyta</taxon>
        <taxon>Tracheophyta</taxon>
        <taxon>Spermatophyta</taxon>
        <taxon>Magnoliopsida</taxon>
        <taxon>eudicotyledons</taxon>
        <taxon>Gunneridae</taxon>
        <taxon>Pentapetalae</taxon>
        <taxon>rosids</taxon>
        <taxon>fabids</taxon>
        <taxon>Fabales</taxon>
        <taxon>Fabaceae</taxon>
        <taxon>Papilionoideae</taxon>
        <taxon>50 kb inversion clade</taxon>
        <taxon>NPAAA clade</taxon>
        <taxon>indigoferoid/millettioid clade</taxon>
        <taxon>Phaseoleae</taxon>
        <taxon>Flemingia</taxon>
    </lineage>
</organism>
<feature type="compositionally biased region" description="Pro residues" evidence="1">
    <location>
        <begin position="85"/>
        <end position="96"/>
    </location>
</feature>
<dbReference type="AlphaFoldDB" id="A0ABD1L2E5"/>
<feature type="region of interest" description="Disordered" evidence="1">
    <location>
        <begin position="49"/>
        <end position="98"/>
    </location>
</feature>